<evidence type="ECO:0000313" key="1">
    <source>
        <dbReference type="EMBL" id="KAE8402921.1"/>
    </source>
</evidence>
<organism evidence="1 2">
    <name type="scientific">Aspergillus pseudonomiae</name>
    <dbReference type="NCBI Taxonomy" id="1506151"/>
    <lineage>
        <taxon>Eukaryota</taxon>
        <taxon>Fungi</taxon>
        <taxon>Dikarya</taxon>
        <taxon>Ascomycota</taxon>
        <taxon>Pezizomycotina</taxon>
        <taxon>Eurotiomycetes</taxon>
        <taxon>Eurotiomycetidae</taxon>
        <taxon>Eurotiales</taxon>
        <taxon>Aspergillaceae</taxon>
        <taxon>Aspergillus</taxon>
        <taxon>Aspergillus subgen. Circumdati</taxon>
    </lineage>
</organism>
<dbReference type="Proteomes" id="UP000325579">
    <property type="component" value="Unassembled WGS sequence"/>
</dbReference>
<dbReference type="AlphaFoldDB" id="A0A5N7D917"/>
<dbReference type="EMBL" id="ML736782">
    <property type="protein sequence ID" value="KAE8402921.1"/>
    <property type="molecule type" value="Genomic_DNA"/>
</dbReference>
<accession>A0A5N7D917</accession>
<reference evidence="1 2" key="1">
    <citation type="submission" date="2019-04" db="EMBL/GenBank/DDBJ databases">
        <authorList>
            <consortium name="DOE Joint Genome Institute"/>
            <person name="Mondo S."/>
            <person name="Kjaerbolling I."/>
            <person name="Vesth T."/>
            <person name="Frisvad J.C."/>
            <person name="Nybo J.L."/>
            <person name="Theobald S."/>
            <person name="Kildgaard S."/>
            <person name="Isbrandt T."/>
            <person name="Kuo A."/>
            <person name="Sato A."/>
            <person name="Lyhne E.K."/>
            <person name="Kogle M.E."/>
            <person name="Wiebenga A."/>
            <person name="Kun R.S."/>
            <person name="Lubbers R.J."/>
            <person name="Makela M.R."/>
            <person name="Barry K."/>
            <person name="Chovatia M."/>
            <person name="Clum A."/>
            <person name="Daum C."/>
            <person name="Haridas S."/>
            <person name="He G."/>
            <person name="LaButti K."/>
            <person name="Lipzen A."/>
            <person name="Riley R."/>
            <person name="Salamov A."/>
            <person name="Simmons B.A."/>
            <person name="Magnuson J.K."/>
            <person name="Henrissat B."/>
            <person name="Mortensen U.H."/>
            <person name="Larsen T.O."/>
            <person name="Devries R.P."/>
            <person name="Grigoriev I.V."/>
            <person name="Machida M."/>
            <person name="Baker S.E."/>
            <person name="Andersen M.R."/>
            <person name="Cantor M.N."/>
            <person name="Hua S.X."/>
        </authorList>
    </citation>
    <scope>NUCLEOTIDE SEQUENCE [LARGE SCALE GENOMIC DNA]</scope>
    <source>
        <strain evidence="1 2">CBS 119388</strain>
    </source>
</reference>
<keyword evidence="2" id="KW-1185">Reference proteome</keyword>
<gene>
    <name evidence="1" type="ORF">BDV37DRAFT_251545</name>
</gene>
<protein>
    <submittedName>
        <fullName evidence="1">Uncharacterized protein</fullName>
    </submittedName>
</protein>
<accession>A0A5N6HT06</accession>
<dbReference type="RefSeq" id="XP_031940240.1">
    <property type="nucleotide sequence ID" value="XM_032082315.1"/>
</dbReference>
<proteinExistence type="predicted"/>
<name>A0A5N7D917_9EURO</name>
<dbReference type="GeneID" id="43667006"/>
<evidence type="ECO:0000313" key="2">
    <source>
        <dbReference type="Proteomes" id="UP000325579"/>
    </source>
</evidence>
<sequence length="151" mass="16739">MHKSSPLYAVASYILLCDLYFDQAGAQNGERYIPGIDDLSSHPEMRIPTPKVVGMNWSIGFMPRSLGRCPHHIGVYEIHMLGGVQVVEPLKTSTTSINKANGIFNLSPSNAFMVEEKYQPLPEINIDLFTDLVEVLTLAGDAANRFPIVMF</sequence>